<keyword evidence="6" id="KW-0472">Membrane</keyword>
<accession>A0ABN2Q8S6</accession>
<proteinExistence type="inferred from homology"/>
<keyword evidence="4" id="KW-0812">Transmembrane</keyword>
<keyword evidence="5" id="KW-1133">Transmembrane helix</keyword>
<comment type="similarity">
    <text evidence="2">Belongs to the UPF0702 family.</text>
</comment>
<protein>
    <recommendedName>
        <fullName evidence="7">YetF C-terminal domain-containing protein</fullName>
    </recommendedName>
</protein>
<dbReference type="Proteomes" id="UP001500571">
    <property type="component" value="Unassembled WGS sequence"/>
</dbReference>
<dbReference type="Pfam" id="PF04239">
    <property type="entry name" value="DUF421"/>
    <property type="match status" value="1"/>
</dbReference>
<evidence type="ECO:0000256" key="5">
    <source>
        <dbReference type="ARBA" id="ARBA00022989"/>
    </source>
</evidence>
<evidence type="ECO:0000256" key="1">
    <source>
        <dbReference type="ARBA" id="ARBA00004651"/>
    </source>
</evidence>
<gene>
    <name evidence="8" type="ORF">GCM10009798_02120</name>
</gene>
<evidence type="ECO:0000256" key="3">
    <source>
        <dbReference type="ARBA" id="ARBA00022475"/>
    </source>
</evidence>
<evidence type="ECO:0000256" key="6">
    <source>
        <dbReference type="ARBA" id="ARBA00023136"/>
    </source>
</evidence>
<keyword evidence="9" id="KW-1185">Reference proteome</keyword>
<comment type="caution">
    <text evidence="8">The sequence shown here is derived from an EMBL/GenBank/DDBJ whole genome shotgun (WGS) entry which is preliminary data.</text>
</comment>
<dbReference type="Gene3D" id="3.30.240.20">
    <property type="entry name" value="bsu07140 like domains"/>
    <property type="match status" value="1"/>
</dbReference>
<organism evidence="8 9">
    <name type="scientific">Nocardioides panacihumi</name>
    <dbReference type="NCBI Taxonomy" id="400774"/>
    <lineage>
        <taxon>Bacteria</taxon>
        <taxon>Bacillati</taxon>
        <taxon>Actinomycetota</taxon>
        <taxon>Actinomycetes</taxon>
        <taxon>Propionibacteriales</taxon>
        <taxon>Nocardioidaceae</taxon>
        <taxon>Nocardioides</taxon>
    </lineage>
</organism>
<evidence type="ECO:0000313" key="8">
    <source>
        <dbReference type="EMBL" id="GAA1946689.1"/>
    </source>
</evidence>
<sequence>MLDIEMRGPARPGRHTVRMWNDLMQLQIPFAEKLIRTVAVYALIAVILRVAGKRDLAQLNSLDLVVMLLLSNVVQNAIIGNDDSLIGGAIGAVTLVVTDSAVVRTIRRSDRLARLVEGTPTVIARDGEWDAGALRAEGLRRADAESAMRRQNATSVKDLESLSIEPGGSMVAKLRPEAQSATRADIERLEAKLDALLRQ</sequence>
<evidence type="ECO:0000313" key="9">
    <source>
        <dbReference type="Proteomes" id="UP001500571"/>
    </source>
</evidence>
<comment type="subcellular location">
    <subcellularLocation>
        <location evidence="1">Cell membrane</location>
        <topology evidence="1">Multi-pass membrane protein</topology>
    </subcellularLocation>
</comment>
<dbReference type="InterPro" id="IPR007353">
    <property type="entry name" value="DUF421"/>
</dbReference>
<keyword evidence="3" id="KW-1003">Cell membrane</keyword>
<reference evidence="8 9" key="1">
    <citation type="journal article" date="2019" name="Int. J. Syst. Evol. Microbiol.">
        <title>The Global Catalogue of Microorganisms (GCM) 10K type strain sequencing project: providing services to taxonomists for standard genome sequencing and annotation.</title>
        <authorList>
            <consortium name="The Broad Institute Genomics Platform"/>
            <consortium name="The Broad Institute Genome Sequencing Center for Infectious Disease"/>
            <person name="Wu L."/>
            <person name="Ma J."/>
        </authorList>
    </citation>
    <scope>NUCLEOTIDE SEQUENCE [LARGE SCALE GENOMIC DNA]</scope>
    <source>
        <strain evidence="8 9">JCM 15309</strain>
    </source>
</reference>
<evidence type="ECO:0000256" key="4">
    <source>
        <dbReference type="ARBA" id="ARBA00022692"/>
    </source>
</evidence>
<name>A0ABN2Q8S6_9ACTN</name>
<evidence type="ECO:0000259" key="7">
    <source>
        <dbReference type="Pfam" id="PF04239"/>
    </source>
</evidence>
<dbReference type="PANTHER" id="PTHR34582:SF6">
    <property type="entry name" value="UPF0702 TRANSMEMBRANE PROTEIN YCAP"/>
    <property type="match status" value="1"/>
</dbReference>
<dbReference type="InterPro" id="IPR023090">
    <property type="entry name" value="UPF0702_alpha/beta_dom_sf"/>
</dbReference>
<dbReference type="PANTHER" id="PTHR34582">
    <property type="entry name" value="UPF0702 TRANSMEMBRANE PROTEIN YCAP"/>
    <property type="match status" value="1"/>
</dbReference>
<evidence type="ECO:0000256" key="2">
    <source>
        <dbReference type="ARBA" id="ARBA00006448"/>
    </source>
</evidence>
<dbReference type="EMBL" id="BAAAPB010000001">
    <property type="protein sequence ID" value="GAA1946689.1"/>
    <property type="molecule type" value="Genomic_DNA"/>
</dbReference>
<feature type="domain" description="YetF C-terminal" evidence="7">
    <location>
        <begin position="108"/>
        <end position="177"/>
    </location>
</feature>